<evidence type="ECO:0000313" key="3">
    <source>
        <dbReference type="Proteomes" id="UP000036403"/>
    </source>
</evidence>
<evidence type="ECO:0000313" key="2">
    <source>
        <dbReference type="EMBL" id="KMQ84106.1"/>
    </source>
</evidence>
<dbReference type="AlphaFoldDB" id="A0A0J7K1R2"/>
<dbReference type="PaxDb" id="67767-A0A0J7K1R2"/>
<feature type="compositionally biased region" description="Gly residues" evidence="1">
    <location>
        <begin position="9"/>
        <end position="21"/>
    </location>
</feature>
<accession>A0A0J7K1R2</accession>
<protein>
    <submittedName>
        <fullName evidence="2">Uncharacterized protein</fullName>
    </submittedName>
</protein>
<organism evidence="2 3">
    <name type="scientific">Lasius niger</name>
    <name type="common">Black garden ant</name>
    <dbReference type="NCBI Taxonomy" id="67767"/>
    <lineage>
        <taxon>Eukaryota</taxon>
        <taxon>Metazoa</taxon>
        <taxon>Ecdysozoa</taxon>
        <taxon>Arthropoda</taxon>
        <taxon>Hexapoda</taxon>
        <taxon>Insecta</taxon>
        <taxon>Pterygota</taxon>
        <taxon>Neoptera</taxon>
        <taxon>Endopterygota</taxon>
        <taxon>Hymenoptera</taxon>
        <taxon>Apocrita</taxon>
        <taxon>Aculeata</taxon>
        <taxon>Formicoidea</taxon>
        <taxon>Formicidae</taxon>
        <taxon>Formicinae</taxon>
        <taxon>Lasius</taxon>
        <taxon>Lasius</taxon>
    </lineage>
</organism>
<keyword evidence="3" id="KW-1185">Reference proteome</keyword>
<evidence type="ECO:0000256" key="1">
    <source>
        <dbReference type="SAM" id="MobiDB-lite"/>
    </source>
</evidence>
<feature type="region of interest" description="Disordered" evidence="1">
    <location>
        <begin position="1"/>
        <end position="116"/>
    </location>
</feature>
<dbReference type="EMBL" id="LBMM01017372">
    <property type="protein sequence ID" value="KMQ84106.1"/>
    <property type="molecule type" value="Genomic_DNA"/>
</dbReference>
<name>A0A0J7K1R2_LASNI</name>
<gene>
    <name evidence="2" type="ORF">RF55_18399</name>
</gene>
<comment type="caution">
    <text evidence="2">The sequence shown here is derived from an EMBL/GenBank/DDBJ whole genome shotgun (WGS) entry which is preliminary data.</text>
</comment>
<dbReference type="Proteomes" id="UP000036403">
    <property type="component" value="Unassembled WGS sequence"/>
</dbReference>
<sequence length="116" mass="12270">AAAAAAGCAQGGPGVPRGPGGRRGDQRHRGGGAARREPQLQRGGELGVVVSGWHPAREQRRRRGRVNHPGSRQGVRAYRPASNHPAGFLPVTYDRRRRGPAVSSGSARHFRPESSG</sequence>
<proteinExistence type="predicted"/>
<reference evidence="2 3" key="1">
    <citation type="submission" date="2015-04" db="EMBL/GenBank/DDBJ databases">
        <title>Lasius niger genome sequencing.</title>
        <authorList>
            <person name="Konorov E.A."/>
            <person name="Nikitin M.A."/>
            <person name="Kirill M.V."/>
            <person name="Chang P."/>
        </authorList>
    </citation>
    <scope>NUCLEOTIDE SEQUENCE [LARGE SCALE GENOMIC DNA]</scope>
    <source>
        <tissue evidence="2">Whole</tissue>
    </source>
</reference>
<feature type="non-terminal residue" evidence="2">
    <location>
        <position position="1"/>
    </location>
</feature>
<feature type="compositionally biased region" description="Basic and acidic residues" evidence="1">
    <location>
        <begin position="22"/>
        <end position="39"/>
    </location>
</feature>